<evidence type="ECO:0000256" key="1">
    <source>
        <dbReference type="ARBA" id="ARBA00022857"/>
    </source>
</evidence>
<dbReference type="InterPro" id="IPR036291">
    <property type="entry name" value="NAD(P)-bd_dom_sf"/>
</dbReference>
<dbReference type="PANTHER" id="PTHR42748:SF3">
    <property type="entry name" value="BLL4366 PROTEIN"/>
    <property type="match status" value="1"/>
</dbReference>
<reference evidence="3 4" key="1">
    <citation type="submission" date="2020-08" db="EMBL/GenBank/DDBJ databases">
        <title>Genomic Encyclopedia of Type Strains, Phase IV (KMG-V): Genome sequencing to study the core and pangenomes of soil and plant-associated prokaryotes.</title>
        <authorList>
            <person name="Whitman W."/>
        </authorList>
    </citation>
    <scope>NUCLEOTIDE SEQUENCE [LARGE SCALE GENOMIC DNA]</scope>
    <source>
        <strain evidence="3 4">SEMIA 402</strain>
    </source>
</reference>
<dbReference type="SUPFAM" id="SSF51735">
    <property type="entry name" value="NAD(P)-binding Rossmann-fold domains"/>
    <property type="match status" value="1"/>
</dbReference>
<dbReference type="InterPro" id="IPR051164">
    <property type="entry name" value="NmrA-like_oxidored"/>
</dbReference>
<organism evidence="3 4">
    <name type="scientific">Rhizobium mongolense</name>
    <dbReference type="NCBI Taxonomy" id="57676"/>
    <lineage>
        <taxon>Bacteria</taxon>
        <taxon>Pseudomonadati</taxon>
        <taxon>Pseudomonadota</taxon>
        <taxon>Alphaproteobacteria</taxon>
        <taxon>Hyphomicrobiales</taxon>
        <taxon>Rhizobiaceae</taxon>
        <taxon>Rhizobium/Agrobacterium group</taxon>
        <taxon>Rhizobium</taxon>
    </lineage>
</organism>
<dbReference type="Gene3D" id="3.40.50.720">
    <property type="entry name" value="NAD(P)-binding Rossmann-like Domain"/>
    <property type="match status" value="1"/>
</dbReference>
<dbReference type="EMBL" id="JACIGM010000001">
    <property type="protein sequence ID" value="MBB4272886.1"/>
    <property type="molecule type" value="Genomic_DNA"/>
</dbReference>
<gene>
    <name evidence="3" type="ORF">GGE12_000628</name>
</gene>
<feature type="domain" description="NAD(P)-binding" evidence="2">
    <location>
        <begin position="39"/>
        <end position="133"/>
    </location>
</feature>
<dbReference type="AlphaFoldDB" id="A0A7W6WCD5"/>
<evidence type="ECO:0000313" key="4">
    <source>
        <dbReference type="Proteomes" id="UP000533641"/>
    </source>
</evidence>
<proteinExistence type="predicted"/>
<accession>A0A7W6WCD5</accession>
<evidence type="ECO:0000313" key="3">
    <source>
        <dbReference type="EMBL" id="MBB4272886.1"/>
    </source>
</evidence>
<dbReference type="PANTHER" id="PTHR42748">
    <property type="entry name" value="NITROGEN METABOLITE REPRESSION PROTEIN NMRA FAMILY MEMBER"/>
    <property type="match status" value="1"/>
</dbReference>
<protein>
    <submittedName>
        <fullName evidence="3">Uncharacterized protein YbjT (DUF2867 family)</fullName>
    </submittedName>
</protein>
<dbReference type="InterPro" id="IPR016040">
    <property type="entry name" value="NAD(P)-bd_dom"/>
</dbReference>
<comment type="caution">
    <text evidence="3">The sequence shown here is derived from an EMBL/GenBank/DDBJ whole genome shotgun (WGS) entry which is preliminary data.</text>
</comment>
<keyword evidence="1" id="KW-0521">NADP</keyword>
<sequence length="254" mass="26606">MKIAVIGATGLMGNRISRVLEGHGVDVVRASTSNGVDAYTGQGLEEAIAGADVLIDVTNSGPFGEGDALDFFRKAGANMLAAARASGVSHYVSLSVVGTERLVENDYFRAKLVQENLVRASGLPFTIVRSAQFFEFFDGIINASAADGALRLASILLQPIAADEAATAIASLATGEPANAVVEVAGPERLRLLEMARELVTATDDPRPVELDHQGRYFGVSVPEDGLLPAVGGATGGLTFHDWLSRSMVSQDYA</sequence>
<dbReference type="Proteomes" id="UP000533641">
    <property type="component" value="Unassembled WGS sequence"/>
</dbReference>
<name>A0A7W6WCD5_9HYPH</name>
<dbReference type="RefSeq" id="WP_183922858.1">
    <property type="nucleotide sequence ID" value="NZ_JACIGM010000001.1"/>
</dbReference>
<dbReference type="Pfam" id="PF13460">
    <property type="entry name" value="NAD_binding_10"/>
    <property type="match status" value="1"/>
</dbReference>
<evidence type="ECO:0000259" key="2">
    <source>
        <dbReference type="Pfam" id="PF13460"/>
    </source>
</evidence>